<reference evidence="1" key="2">
    <citation type="journal article" date="2022" name="New Phytol.">
        <title>Evolutionary transition to the ectomycorrhizal habit in the genomes of a hyperdiverse lineage of mushroom-forming fungi.</title>
        <authorList>
            <person name="Looney B."/>
            <person name="Miyauchi S."/>
            <person name="Morin E."/>
            <person name="Drula E."/>
            <person name="Courty P.E."/>
            <person name="Kohler A."/>
            <person name="Kuo A."/>
            <person name="LaButti K."/>
            <person name="Pangilinan J."/>
            <person name="Lipzen A."/>
            <person name="Riley R."/>
            <person name="Andreopoulos W."/>
            <person name="He G."/>
            <person name="Johnson J."/>
            <person name="Nolan M."/>
            <person name="Tritt A."/>
            <person name="Barry K.W."/>
            <person name="Grigoriev I.V."/>
            <person name="Nagy L.G."/>
            <person name="Hibbett D."/>
            <person name="Henrissat B."/>
            <person name="Matheny P.B."/>
            <person name="Labbe J."/>
            <person name="Martin F.M."/>
        </authorList>
    </citation>
    <scope>NUCLEOTIDE SEQUENCE</scope>
    <source>
        <strain evidence="1">FP105234-sp</strain>
    </source>
</reference>
<proteinExistence type="predicted"/>
<comment type="caution">
    <text evidence="1">The sequence shown here is derived from an EMBL/GenBank/DDBJ whole genome shotgun (WGS) entry which is preliminary data.</text>
</comment>
<protein>
    <submittedName>
        <fullName evidence="1">Uncharacterized protein</fullName>
    </submittedName>
</protein>
<evidence type="ECO:0000313" key="1">
    <source>
        <dbReference type="EMBL" id="KAI0044072.1"/>
    </source>
</evidence>
<sequence length="390" mass="43096">MQSALRDIARRRNALTPTCAIPPELLTEIFRAYCAVVDRQAESVGVPLRWIKVTHVCFHWRQTALACATLWADIPLLQSDACVAEMVARSGSVALTLRDRLPPNAHCGLKTAKADIVVSTLGRTQMLELQISTSPAALMERLTSAPAPELEKLQLGTSSEALHALPQDFLAGAAPRLRHLCLRNVVRTIHWTSGLLRGLTSLDVAVDQSAPSPSLDTVLDALRNMPRLECLAMRLCLPHAASLSNAAILDLPIMKESRPDGPWLDVIYLLAHFRLPANVKLRLQLDMGVSINEEHDYRPLLPLLATYFRATDKVPFPILEFVTTRNDWRGDLYLLAWRTPTSRAPAFRDGHRARIQLGAASTQLTSPWARVAAALSRNTHPCGARPRGLR</sequence>
<evidence type="ECO:0000313" key="2">
    <source>
        <dbReference type="Proteomes" id="UP000814033"/>
    </source>
</evidence>
<keyword evidence="2" id="KW-1185">Reference proteome</keyword>
<reference evidence="1" key="1">
    <citation type="submission" date="2021-02" db="EMBL/GenBank/DDBJ databases">
        <authorList>
            <consortium name="DOE Joint Genome Institute"/>
            <person name="Ahrendt S."/>
            <person name="Looney B.P."/>
            <person name="Miyauchi S."/>
            <person name="Morin E."/>
            <person name="Drula E."/>
            <person name="Courty P.E."/>
            <person name="Chicoki N."/>
            <person name="Fauchery L."/>
            <person name="Kohler A."/>
            <person name="Kuo A."/>
            <person name="Labutti K."/>
            <person name="Pangilinan J."/>
            <person name="Lipzen A."/>
            <person name="Riley R."/>
            <person name="Andreopoulos W."/>
            <person name="He G."/>
            <person name="Johnson J."/>
            <person name="Barry K.W."/>
            <person name="Grigoriev I.V."/>
            <person name="Nagy L."/>
            <person name="Hibbett D."/>
            <person name="Henrissat B."/>
            <person name="Matheny P.B."/>
            <person name="Labbe J."/>
            <person name="Martin F."/>
        </authorList>
    </citation>
    <scope>NUCLEOTIDE SEQUENCE</scope>
    <source>
        <strain evidence="1">FP105234-sp</strain>
    </source>
</reference>
<name>A0ACB8RJK2_9AGAM</name>
<dbReference type="EMBL" id="MU275995">
    <property type="protein sequence ID" value="KAI0044072.1"/>
    <property type="molecule type" value="Genomic_DNA"/>
</dbReference>
<dbReference type="Proteomes" id="UP000814033">
    <property type="component" value="Unassembled WGS sequence"/>
</dbReference>
<accession>A0ACB8RJK2</accession>
<gene>
    <name evidence="1" type="ORF">FA95DRAFT_1523422</name>
</gene>
<organism evidence="1 2">
    <name type="scientific">Auriscalpium vulgare</name>
    <dbReference type="NCBI Taxonomy" id="40419"/>
    <lineage>
        <taxon>Eukaryota</taxon>
        <taxon>Fungi</taxon>
        <taxon>Dikarya</taxon>
        <taxon>Basidiomycota</taxon>
        <taxon>Agaricomycotina</taxon>
        <taxon>Agaricomycetes</taxon>
        <taxon>Russulales</taxon>
        <taxon>Auriscalpiaceae</taxon>
        <taxon>Auriscalpium</taxon>
    </lineage>
</organism>